<reference evidence="2" key="1">
    <citation type="submission" date="2021-07" db="EMBL/GenBank/DDBJ databases">
        <title>Roseobacter insulae sp. nov., isolated from a tidal flat.</title>
        <authorList>
            <person name="Park S."/>
            <person name="Yoon J.-H."/>
        </authorList>
    </citation>
    <scope>NUCLEOTIDE SEQUENCE</scope>
    <source>
        <strain evidence="2">YSTF-M11</strain>
    </source>
</reference>
<feature type="transmembrane region" description="Helical" evidence="1">
    <location>
        <begin position="124"/>
        <end position="145"/>
    </location>
</feature>
<gene>
    <name evidence="2" type="ORF">KX928_08435</name>
</gene>
<feature type="transmembrane region" description="Helical" evidence="1">
    <location>
        <begin position="237"/>
        <end position="259"/>
    </location>
</feature>
<feature type="transmembrane region" description="Helical" evidence="1">
    <location>
        <begin position="79"/>
        <end position="104"/>
    </location>
</feature>
<proteinExistence type="predicted"/>
<sequence length="358" mass="39568">MNQDDRPASGHSTVREPERTGKWLMFLIGTLPLVFYATTELLTYRLNNPVINGLTPTFETESTYYDNATRFTLQAALIFYFWLVVGAVCLFLKEVLAGVGLQLFSMRKIQGPRAEKRFGAWEEILFFLFLISVTIGIALMFGSVAGENRNYKNLGSELFISILNHCHEVHAQDADCTFGAYSAGNPPSGFNLYLDLITYLAAIGLAACSLGTARAVCISRVELMTWTRAQVFRLPNLFLYVSSVLFTGAMLCVYTWSGWPAQFLEGDQQTAFRTLQNSIALFWGTSFTLVILSFYLPTVLYLNAKISGLEHAKSGELTEDSMPRQIVKILEKALAVLAPIITALISAAAAKLLEGNGA</sequence>
<evidence type="ECO:0000313" key="3">
    <source>
        <dbReference type="Proteomes" id="UP001138661"/>
    </source>
</evidence>
<accession>A0A9X1FU86</accession>
<protein>
    <submittedName>
        <fullName evidence="2">Uncharacterized protein</fullName>
    </submittedName>
</protein>
<feature type="transmembrane region" description="Helical" evidence="1">
    <location>
        <begin position="196"/>
        <end position="216"/>
    </location>
</feature>
<dbReference type="Proteomes" id="UP001138661">
    <property type="component" value="Unassembled WGS sequence"/>
</dbReference>
<evidence type="ECO:0000256" key="1">
    <source>
        <dbReference type="SAM" id="Phobius"/>
    </source>
</evidence>
<keyword evidence="3" id="KW-1185">Reference proteome</keyword>
<keyword evidence="1" id="KW-1133">Transmembrane helix</keyword>
<comment type="caution">
    <text evidence="2">The sequence shown here is derived from an EMBL/GenBank/DDBJ whole genome shotgun (WGS) entry which is preliminary data.</text>
</comment>
<organism evidence="2 3">
    <name type="scientific">Roseobacter insulae</name>
    <dbReference type="NCBI Taxonomy" id="2859783"/>
    <lineage>
        <taxon>Bacteria</taxon>
        <taxon>Pseudomonadati</taxon>
        <taxon>Pseudomonadota</taxon>
        <taxon>Alphaproteobacteria</taxon>
        <taxon>Rhodobacterales</taxon>
        <taxon>Roseobacteraceae</taxon>
        <taxon>Roseobacter</taxon>
    </lineage>
</organism>
<feature type="transmembrane region" description="Helical" evidence="1">
    <location>
        <begin position="279"/>
        <end position="302"/>
    </location>
</feature>
<dbReference type="RefSeq" id="WP_219500969.1">
    <property type="nucleotide sequence ID" value="NZ_JAHXDN010000002.1"/>
</dbReference>
<keyword evidence="1" id="KW-0472">Membrane</keyword>
<name>A0A9X1FU86_9RHOB</name>
<keyword evidence="1" id="KW-0812">Transmembrane</keyword>
<feature type="transmembrane region" description="Helical" evidence="1">
    <location>
        <begin position="21"/>
        <end position="39"/>
    </location>
</feature>
<evidence type="ECO:0000313" key="2">
    <source>
        <dbReference type="EMBL" id="MBW4707811.1"/>
    </source>
</evidence>
<dbReference type="EMBL" id="JAHXDN010000002">
    <property type="protein sequence ID" value="MBW4707811.1"/>
    <property type="molecule type" value="Genomic_DNA"/>
</dbReference>
<feature type="transmembrane region" description="Helical" evidence="1">
    <location>
        <begin position="333"/>
        <end position="353"/>
    </location>
</feature>
<dbReference type="AlphaFoldDB" id="A0A9X1FU86"/>